<evidence type="ECO:0000256" key="7">
    <source>
        <dbReference type="ARBA" id="ARBA00034000"/>
    </source>
</evidence>
<protein>
    <submittedName>
        <fullName evidence="13">Membrane carboxypeptidase (Penicillin-binding protein)</fullName>
    </submittedName>
</protein>
<name>A0A1C4YJN4_MICVI</name>
<dbReference type="InterPro" id="IPR050396">
    <property type="entry name" value="Glycosyltr_51/Transpeptidase"/>
</dbReference>
<dbReference type="Proteomes" id="UP000198242">
    <property type="component" value="Chromosome I"/>
</dbReference>
<evidence type="ECO:0000259" key="11">
    <source>
        <dbReference type="Pfam" id="PF00905"/>
    </source>
</evidence>
<evidence type="ECO:0000256" key="9">
    <source>
        <dbReference type="SAM" id="MobiDB-lite"/>
    </source>
</evidence>
<evidence type="ECO:0000256" key="8">
    <source>
        <dbReference type="ARBA" id="ARBA00049902"/>
    </source>
</evidence>
<keyword evidence="2" id="KW-0645">Protease</keyword>
<evidence type="ECO:0000313" key="13">
    <source>
        <dbReference type="EMBL" id="SCF20939.1"/>
    </source>
</evidence>
<proteinExistence type="predicted"/>
<evidence type="ECO:0000259" key="12">
    <source>
        <dbReference type="Pfam" id="PF00912"/>
    </source>
</evidence>
<gene>
    <name evidence="13" type="ORF">GA0074695_4355</name>
</gene>
<dbReference type="InterPro" id="IPR001264">
    <property type="entry name" value="Glyco_trans_51"/>
</dbReference>
<keyword evidence="4" id="KW-0808">Transferase</keyword>
<dbReference type="RefSeq" id="WP_231934686.1">
    <property type="nucleotide sequence ID" value="NZ_LT607411.1"/>
</dbReference>
<dbReference type="InterPro" id="IPR001460">
    <property type="entry name" value="PCN-bd_Tpept"/>
</dbReference>
<dbReference type="GO" id="GO:0008955">
    <property type="term" value="F:peptidoglycan glycosyltransferase activity"/>
    <property type="evidence" value="ECO:0007669"/>
    <property type="project" value="UniProtKB-EC"/>
</dbReference>
<dbReference type="GO" id="GO:0009252">
    <property type="term" value="P:peptidoglycan biosynthetic process"/>
    <property type="evidence" value="ECO:0007669"/>
    <property type="project" value="TreeGrafter"/>
</dbReference>
<reference evidence="14" key="1">
    <citation type="submission" date="2016-06" db="EMBL/GenBank/DDBJ databases">
        <authorList>
            <person name="Varghese N."/>
            <person name="Submissions Spin"/>
        </authorList>
    </citation>
    <scope>NUCLEOTIDE SEQUENCE [LARGE SCALE GENOMIC DNA]</scope>
    <source>
        <strain evidence="14">DSM 43909</strain>
    </source>
</reference>
<dbReference type="InterPro" id="IPR012338">
    <property type="entry name" value="Beta-lactam/transpept-like"/>
</dbReference>
<dbReference type="GO" id="GO:0030288">
    <property type="term" value="C:outer membrane-bounded periplasmic space"/>
    <property type="evidence" value="ECO:0007669"/>
    <property type="project" value="TreeGrafter"/>
</dbReference>
<feature type="compositionally biased region" description="Pro residues" evidence="9">
    <location>
        <begin position="741"/>
        <end position="755"/>
    </location>
</feature>
<dbReference type="GO" id="GO:0008658">
    <property type="term" value="F:penicillin binding"/>
    <property type="evidence" value="ECO:0007669"/>
    <property type="project" value="InterPro"/>
</dbReference>
<evidence type="ECO:0000256" key="5">
    <source>
        <dbReference type="ARBA" id="ARBA00022801"/>
    </source>
</evidence>
<accession>A0A1C4YJN4</accession>
<evidence type="ECO:0000256" key="3">
    <source>
        <dbReference type="ARBA" id="ARBA00022676"/>
    </source>
</evidence>
<keyword evidence="5" id="KW-0378">Hydrolase</keyword>
<evidence type="ECO:0000256" key="2">
    <source>
        <dbReference type="ARBA" id="ARBA00022670"/>
    </source>
</evidence>
<comment type="catalytic activity">
    <reaction evidence="7">
        <text>Preferential cleavage: (Ac)2-L-Lys-D-Ala-|-D-Ala. Also transpeptidation of peptidyl-alanyl moieties that are N-acyl substituents of D-alanine.</text>
        <dbReference type="EC" id="3.4.16.4"/>
    </reaction>
</comment>
<dbReference type="SUPFAM" id="SSF53955">
    <property type="entry name" value="Lysozyme-like"/>
    <property type="match status" value="1"/>
</dbReference>
<dbReference type="SUPFAM" id="SSF56601">
    <property type="entry name" value="beta-lactamase/transpeptidase-like"/>
    <property type="match status" value="1"/>
</dbReference>
<dbReference type="GO" id="GO:0006508">
    <property type="term" value="P:proteolysis"/>
    <property type="evidence" value="ECO:0007669"/>
    <property type="project" value="UniProtKB-KW"/>
</dbReference>
<dbReference type="AlphaFoldDB" id="A0A1C4YJN4"/>
<evidence type="ECO:0000256" key="10">
    <source>
        <dbReference type="SAM" id="Phobius"/>
    </source>
</evidence>
<evidence type="ECO:0000256" key="4">
    <source>
        <dbReference type="ARBA" id="ARBA00022679"/>
    </source>
</evidence>
<feature type="transmembrane region" description="Helical" evidence="10">
    <location>
        <begin position="29"/>
        <end position="51"/>
    </location>
</feature>
<keyword evidence="3" id="KW-0328">Glycosyltransferase</keyword>
<keyword evidence="14" id="KW-1185">Reference proteome</keyword>
<feature type="region of interest" description="Disordered" evidence="9">
    <location>
        <begin position="232"/>
        <end position="251"/>
    </location>
</feature>
<dbReference type="Gene3D" id="3.40.710.10">
    <property type="entry name" value="DD-peptidase/beta-lactamase superfamily"/>
    <property type="match status" value="1"/>
</dbReference>
<dbReference type="InterPro" id="IPR023346">
    <property type="entry name" value="Lysozyme-like_dom_sf"/>
</dbReference>
<evidence type="ECO:0000256" key="6">
    <source>
        <dbReference type="ARBA" id="ARBA00023268"/>
    </source>
</evidence>
<comment type="catalytic activity">
    <reaction evidence="8">
        <text>[GlcNAc-(1-&gt;4)-Mur2Ac(oyl-L-Ala-gamma-D-Glu-L-Lys-D-Ala-D-Ala)](n)-di-trans,octa-cis-undecaprenyl diphosphate + beta-D-GlcNAc-(1-&gt;4)-Mur2Ac(oyl-L-Ala-gamma-D-Glu-L-Lys-D-Ala-D-Ala)-di-trans,octa-cis-undecaprenyl diphosphate = [GlcNAc-(1-&gt;4)-Mur2Ac(oyl-L-Ala-gamma-D-Glu-L-Lys-D-Ala-D-Ala)](n+1)-di-trans,octa-cis-undecaprenyl diphosphate + di-trans,octa-cis-undecaprenyl diphosphate + H(+)</text>
        <dbReference type="Rhea" id="RHEA:23708"/>
        <dbReference type="Rhea" id="RHEA-COMP:9602"/>
        <dbReference type="Rhea" id="RHEA-COMP:9603"/>
        <dbReference type="ChEBI" id="CHEBI:15378"/>
        <dbReference type="ChEBI" id="CHEBI:58405"/>
        <dbReference type="ChEBI" id="CHEBI:60033"/>
        <dbReference type="ChEBI" id="CHEBI:78435"/>
        <dbReference type="EC" id="2.4.99.28"/>
    </reaction>
</comment>
<feature type="compositionally biased region" description="Pro residues" evidence="9">
    <location>
        <begin position="763"/>
        <end position="777"/>
    </location>
</feature>
<sequence length="777" mass="84113">MRVLPTDDNDGAGAGAARTPGRKRRRQRFLIFLAVLSLLAGSGLLAGGYYFDSVPTPTDLKLPESTTVYYADGRTPMATLGTENRTIVPYDQMNDSAKQAIVAAEDRTFWTNKGIDFSGVLRAAWSNLTGGQRQGASTITQQYARVAADLRGVTYSRKLREAVIAWKLDDKYSKEEILGFYLNTVPFGRGAYGIEAAAQTYFGKTVRRDAPASQQLTQAEAMVLCAMVKQPEADPADPEGAPGYDPRRNARARQNSIDRWNYIRDGMVKLGYLTPEQAANLAYPDTVKPIDPNAGRSGLDRPTGLVVNHVLGELRQTEPFKGKPDEVIRDGGYKIVTTVDKRVQEAAEAAADIRRDTAPEAVRDQPKNWQAALVAVEPGTGRVLGYYGGDSGTGADYAGWYYDESGQAHGFGQHPPGSSFKVYDLAAAVEDKISVKRHFDSPETKEFPASGRTKGSPAGPIRNAEHAACQPDCALWEATVASLNVTYFELTEKLGVAKVMDMAKRAGVDSMWETVKGNPQPQRVDLRDKPINEVAKRFSTEVGIGQYGITVQDHANGMATFAAGGKRAEAHFVRSVTKGDDKIYNEQLTTADLGLDDEAINQLDWTLRRVKAAQLDNGWDSAGKTGTWQAGQSTTQNVHTWMVGWTGALASAVWLGTTDGKPLKTKNGSYEVYGSTGPGPIWRQFMEQATAALKLDPDKYRFGEPKFPGDAPSTTGPTRPAPANPSPTFSRRPTPSVTPSSPDPSPTPSDPPTPTPTGSISLSPPPSPPPSRTPRPR</sequence>
<feature type="domain" description="Penicillin-binding protein transpeptidase" evidence="11">
    <location>
        <begin position="372"/>
        <end position="654"/>
    </location>
</feature>
<feature type="region of interest" description="Disordered" evidence="9">
    <location>
        <begin position="1"/>
        <end position="21"/>
    </location>
</feature>
<keyword evidence="10" id="KW-0472">Membrane</keyword>
<dbReference type="PANTHER" id="PTHR32282:SF34">
    <property type="entry name" value="PENICILLIN-BINDING PROTEIN 1A"/>
    <property type="match status" value="1"/>
</dbReference>
<dbReference type="GO" id="GO:0009002">
    <property type="term" value="F:serine-type D-Ala-D-Ala carboxypeptidase activity"/>
    <property type="evidence" value="ECO:0007669"/>
    <property type="project" value="UniProtKB-EC"/>
</dbReference>
<feature type="region of interest" description="Disordered" evidence="9">
    <location>
        <begin position="700"/>
        <end position="777"/>
    </location>
</feature>
<feature type="compositionally biased region" description="Low complexity" evidence="9">
    <location>
        <begin position="726"/>
        <end position="740"/>
    </location>
</feature>
<feature type="region of interest" description="Disordered" evidence="9">
    <location>
        <begin position="439"/>
        <end position="463"/>
    </location>
</feature>
<feature type="domain" description="Glycosyl transferase family 51" evidence="12">
    <location>
        <begin position="76"/>
        <end position="237"/>
    </location>
</feature>
<dbReference type="Pfam" id="PF00912">
    <property type="entry name" value="Transgly"/>
    <property type="match status" value="1"/>
</dbReference>
<keyword evidence="10" id="KW-0812">Transmembrane</keyword>
<keyword evidence="6" id="KW-0511">Multifunctional enzyme</keyword>
<dbReference type="Gene3D" id="1.10.3810.10">
    <property type="entry name" value="Biosynthetic peptidoglycan transglycosylase-like"/>
    <property type="match status" value="1"/>
</dbReference>
<keyword evidence="10" id="KW-1133">Transmembrane helix</keyword>
<dbReference type="EMBL" id="LT607411">
    <property type="protein sequence ID" value="SCF20939.1"/>
    <property type="molecule type" value="Genomic_DNA"/>
</dbReference>
<dbReference type="Pfam" id="PF00905">
    <property type="entry name" value="Transpeptidase"/>
    <property type="match status" value="1"/>
</dbReference>
<dbReference type="PANTHER" id="PTHR32282">
    <property type="entry name" value="BINDING PROTEIN TRANSPEPTIDASE, PUTATIVE-RELATED"/>
    <property type="match status" value="1"/>
</dbReference>
<dbReference type="InterPro" id="IPR036950">
    <property type="entry name" value="PBP_transglycosylase"/>
</dbReference>
<organism evidence="13 14">
    <name type="scientific">Micromonospora viridifaciens</name>
    <dbReference type="NCBI Taxonomy" id="1881"/>
    <lineage>
        <taxon>Bacteria</taxon>
        <taxon>Bacillati</taxon>
        <taxon>Actinomycetota</taxon>
        <taxon>Actinomycetes</taxon>
        <taxon>Micromonosporales</taxon>
        <taxon>Micromonosporaceae</taxon>
        <taxon>Micromonospora</taxon>
    </lineage>
</organism>
<evidence type="ECO:0000313" key="14">
    <source>
        <dbReference type="Proteomes" id="UP000198242"/>
    </source>
</evidence>
<evidence type="ECO:0000256" key="1">
    <source>
        <dbReference type="ARBA" id="ARBA00022645"/>
    </source>
</evidence>
<keyword evidence="1 13" id="KW-0121">Carboxypeptidase</keyword>